<comment type="caution">
    <text evidence="1">The sequence shown here is derived from an EMBL/GenBank/DDBJ whole genome shotgun (WGS) entry which is preliminary data.</text>
</comment>
<sequence>MSPSTENLVLEMLRAIRATQEKHSTDLLEIKERLGIIERQYASVSRRIDRIDERLDRAEPHLDLV</sequence>
<evidence type="ECO:0000313" key="1">
    <source>
        <dbReference type="EMBL" id="MET3611917.1"/>
    </source>
</evidence>
<name>A0ABV2ITV5_9HYPH</name>
<gene>
    <name evidence="1" type="ORF">ABID16_000222</name>
</gene>
<proteinExistence type="predicted"/>
<dbReference type="Proteomes" id="UP001549047">
    <property type="component" value="Unassembled WGS sequence"/>
</dbReference>
<evidence type="ECO:0000313" key="2">
    <source>
        <dbReference type="Proteomes" id="UP001549047"/>
    </source>
</evidence>
<dbReference type="RefSeq" id="WP_354554414.1">
    <property type="nucleotide sequence ID" value="NZ_JBEPMB010000001.1"/>
</dbReference>
<dbReference type="EMBL" id="JBEPMB010000001">
    <property type="protein sequence ID" value="MET3611917.1"/>
    <property type="molecule type" value="Genomic_DNA"/>
</dbReference>
<protein>
    <submittedName>
        <fullName evidence="1">Nucleic acid-binding Zn-ribbon protein</fullName>
    </submittedName>
</protein>
<keyword evidence="2" id="KW-1185">Reference proteome</keyword>
<organism evidence="1 2">
    <name type="scientific">Rhizobium aquaticum</name>
    <dbReference type="NCBI Taxonomy" id="1549636"/>
    <lineage>
        <taxon>Bacteria</taxon>
        <taxon>Pseudomonadati</taxon>
        <taxon>Pseudomonadota</taxon>
        <taxon>Alphaproteobacteria</taxon>
        <taxon>Hyphomicrobiales</taxon>
        <taxon>Rhizobiaceae</taxon>
        <taxon>Rhizobium/Agrobacterium group</taxon>
        <taxon>Rhizobium</taxon>
    </lineage>
</organism>
<accession>A0ABV2ITV5</accession>
<reference evidence="1 2" key="1">
    <citation type="submission" date="2024-06" db="EMBL/GenBank/DDBJ databases">
        <title>Genomic Encyclopedia of Type Strains, Phase IV (KMG-IV): sequencing the most valuable type-strain genomes for metagenomic binning, comparative biology and taxonomic classification.</title>
        <authorList>
            <person name="Goeker M."/>
        </authorList>
    </citation>
    <scope>NUCLEOTIDE SEQUENCE [LARGE SCALE GENOMIC DNA]</scope>
    <source>
        <strain evidence="1 2">DSM 29780</strain>
    </source>
</reference>